<reference evidence="3 4" key="1">
    <citation type="submission" date="2020-04" db="EMBL/GenBank/DDBJ databases">
        <title>Luteolibacter sp. G-1-1-1 isolated from soil.</title>
        <authorList>
            <person name="Dahal R.H."/>
        </authorList>
    </citation>
    <scope>NUCLEOTIDE SEQUENCE [LARGE SCALE GENOMIC DNA]</scope>
    <source>
        <strain evidence="3 4">G-1-1-1</strain>
    </source>
</reference>
<dbReference type="EMBL" id="CP051774">
    <property type="protein sequence ID" value="QJE96197.1"/>
    <property type="molecule type" value="Genomic_DNA"/>
</dbReference>
<dbReference type="PANTHER" id="PTHR39176:SF1">
    <property type="entry name" value="PERIPLASMIC PROTEIN"/>
    <property type="match status" value="1"/>
</dbReference>
<evidence type="ECO:0000313" key="4">
    <source>
        <dbReference type="Proteomes" id="UP000501812"/>
    </source>
</evidence>
<proteinExistence type="predicted"/>
<keyword evidence="1" id="KW-0732">Signal</keyword>
<dbReference type="RefSeq" id="WP_169454598.1">
    <property type="nucleotide sequence ID" value="NZ_CP051774.1"/>
</dbReference>
<dbReference type="Pfam" id="PF07007">
    <property type="entry name" value="LprI"/>
    <property type="match status" value="1"/>
</dbReference>
<protein>
    <submittedName>
        <fullName evidence="3">DUF1311 domain-containing protein</fullName>
    </submittedName>
</protein>
<dbReference type="InterPro" id="IPR009739">
    <property type="entry name" value="LprI-like_N"/>
</dbReference>
<accession>A0A858RH47</accession>
<sequence>MKCLPLLSAGFIAMALVPVCRAQSQQEMNAQAAEAFKKADKELNEVYAKVIGVLDDEAKERLKKSQRAWVAFRDAEAEFRADAEARGGSMWPLVHEGVRGKLTKDRVAALREYLIEEREK</sequence>
<dbReference type="AlphaFoldDB" id="A0A858RH47"/>
<organism evidence="3 4">
    <name type="scientific">Luteolibacter luteus</name>
    <dbReference type="NCBI Taxonomy" id="2728835"/>
    <lineage>
        <taxon>Bacteria</taxon>
        <taxon>Pseudomonadati</taxon>
        <taxon>Verrucomicrobiota</taxon>
        <taxon>Verrucomicrobiia</taxon>
        <taxon>Verrucomicrobiales</taxon>
        <taxon>Verrucomicrobiaceae</taxon>
        <taxon>Luteolibacter</taxon>
    </lineage>
</organism>
<dbReference type="PANTHER" id="PTHR39176">
    <property type="entry name" value="PERIPLASMIC PROTEIN-RELATED"/>
    <property type="match status" value="1"/>
</dbReference>
<dbReference type="KEGG" id="luo:HHL09_10510"/>
<name>A0A858RH47_9BACT</name>
<feature type="signal peptide" evidence="1">
    <location>
        <begin position="1"/>
        <end position="22"/>
    </location>
</feature>
<dbReference type="Proteomes" id="UP000501812">
    <property type="component" value="Chromosome"/>
</dbReference>
<keyword evidence="4" id="KW-1185">Reference proteome</keyword>
<evidence type="ECO:0000313" key="3">
    <source>
        <dbReference type="EMBL" id="QJE96197.1"/>
    </source>
</evidence>
<dbReference type="Gene3D" id="1.20.1270.180">
    <property type="match status" value="1"/>
</dbReference>
<feature type="chain" id="PRO_5032309484" evidence="1">
    <location>
        <begin position="23"/>
        <end position="120"/>
    </location>
</feature>
<gene>
    <name evidence="3" type="ORF">HHL09_10510</name>
</gene>
<evidence type="ECO:0000256" key="1">
    <source>
        <dbReference type="SAM" id="SignalP"/>
    </source>
</evidence>
<feature type="domain" description="Lysozyme inhibitor LprI-like N-terminal" evidence="2">
    <location>
        <begin position="22"/>
        <end position="110"/>
    </location>
</feature>
<evidence type="ECO:0000259" key="2">
    <source>
        <dbReference type="Pfam" id="PF07007"/>
    </source>
</evidence>